<reference evidence="5" key="1">
    <citation type="submission" date="2012-07" db="EMBL/GenBank/DDBJ databases">
        <title>Genome of the Chinese tree shrew, a rising model animal genetically related to primates.</title>
        <authorList>
            <person name="Zhang G."/>
            <person name="Fan Y."/>
            <person name="Yao Y."/>
            <person name="Huang Z."/>
        </authorList>
    </citation>
    <scope>NUCLEOTIDE SEQUENCE [LARGE SCALE GENOMIC DNA]</scope>
</reference>
<evidence type="ECO:0000313" key="4">
    <source>
        <dbReference type="EMBL" id="ELW65313.1"/>
    </source>
</evidence>
<dbReference type="GO" id="GO:2000369">
    <property type="term" value="P:regulation of clathrin-dependent endocytosis"/>
    <property type="evidence" value="ECO:0007669"/>
    <property type="project" value="TreeGrafter"/>
</dbReference>
<dbReference type="AlphaFoldDB" id="L9KRG0"/>
<dbReference type="PROSITE" id="PS50115">
    <property type="entry name" value="ARFGAP"/>
    <property type="match status" value="1"/>
</dbReference>
<dbReference type="InterPro" id="IPR051718">
    <property type="entry name" value="ARF_GTPase-activating"/>
</dbReference>
<dbReference type="InterPro" id="IPR038508">
    <property type="entry name" value="ArfGAP_dom_sf"/>
</dbReference>
<organism evidence="4 5">
    <name type="scientific">Tupaia chinensis</name>
    <name type="common">Chinese tree shrew</name>
    <name type="synonym">Tupaia belangeri chinensis</name>
    <dbReference type="NCBI Taxonomy" id="246437"/>
    <lineage>
        <taxon>Eukaryota</taxon>
        <taxon>Metazoa</taxon>
        <taxon>Chordata</taxon>
        <taxon>Craniata</taxon>
        <taxon>Vertebrata</taxon>
        <taxon>Euteleostomi</taxon>
        <taxon>Mammalia</taxon>
        <taxon>Eutheria</taxon>
        <taxon>Euarchontoglires</taxon>
        <taxon>Scandentia</taxon>
        <taxon>Tupaiidae</taxon>
        <taxon>Tupaia</taxon>
    </lineage>
</organism>
<protein>
    <submittedName>
        <fullName evidence="4">Stromal membrane-associated protein 1</fullName>
    </submittedName>
</protein>
<evidence type="ECO:0000256" key="2">
    <source>
        <dbReference type="SAM" id="MobiDB-lite"/>
    </source>
</evidence>
<keyword evidence="1" id="KW-0479">Metal-binding</keyword>
<dbReference type="InterPro" id="IPR037278">
    <property type="entry name" value="ARFGAP/RecO"/>
</dbReference>
<sequence>MCFHPAQLLPISAATLASRALHRATKMAPRSCPKKAQKLKEQHQLILSKLLRKGDIKYRTNCEAEGPQWASWNIGVFICIGCAGIHRNRGVPISRVMSVNLEQWTPEGIQHIQDMETAVKENKLEKEKEKKNQEKTREKGPEKPEKPLITENLQNLLLIF</sequence>
<dbReference type="Pfam" id="PF01412">
    <property type="entry name" value="ArfGap"/>
    <property type="match status" value="1"/>
</dbReference>
<reference evidence="5" key="2">
    <citation type="journal article" date="2013" name="Nat. Commun.">
        <title>Genome of the Chinese tree shrew.</title>
        <authorList>
            <person name="Fan Y."/>
            <person name="Huang Z.Y."/>
            <person name="Cao C.C."/>
            <person name="Chen C.S."/>
            <person name="Chen Y.X."/>
            <person name="Fan D.D."/>
            <person name="He J."/>
            <person name="Hou H.L."/>
            <person name="Hu L."/>
            <person name="Hu X.T."/>
            <person name="Jiang X.T."/>
            <person name="Lai R."/>
            <person name="Lang Y.S."/>
            <person name="Liang B."/>
            <person name="Liao S.G."/>
            <person name="Mu D."/>
            <person name="Ma Y.Y."/>
            <person name="Niu Y.Y."/>
            <person name="Sun X.Q."/>
            <person name="Xia J.Q."/>
            <person name="Xiao J."/>
            <person name="Xiong Z.Q."/>
            <person name="Xu L."/>
            <person name="Yang L."/>
            <person name="Zhang Y."/>
            <person name="Zhao W."/>
            <person name="Zhao X.D."/>
            <person name="Zheng Y.T."/>
            <person name="Zhou J.M."/>
            <person name="Zhu Y.B."/>
            <person name="Zhang G.J."/>
            <person name="Wang J."/>
            <person name="Yao Y.G."/>
        </authorList>
    </citation>
    <scope>NUCLEOTIDE SEQUENCE [LARGE SCALE GENOMIC DNA]</scope>
</reference>
<dbReference type="PANTHER" id="PTHR45705">
    <property type="entry name" value="FI20236P1"/>
    <property type="match status" value="1"/>
</dbReference>
<dbReference type="PRINTS" id="PR00405">
    <property type="entry name" value="REVINTRACTNG"/>
</dbReference>
<keyword evidence="5" id="KW-1185">Reference proteome</keyword>
<dbReference type="GO" id="GO:0005096">
    <property type="term" value="F:GTPase activator activity"/>
    <property type="evidence" value="ECO:0007669"/>
    <property type="project" value="InterPro"/>
</dbReference>
<feature type="region of interest" description="Disordered" evidence="2">
    <location>
        <begin position="122"/>
        <end position="148"/>
    </location>
</feature>
<dbReference type="PANTHER" id="PTHR45705:SF8">
    <property type="entry name" value="STROMAL MEMBRANE-ASSOCIATED PROTEIN 1"/>
    <property type="match status" value="1"/>
</dbReference>
<dbReference type="InterPro" id="IPR001164">
    <property type="entry name" value="ArfGAP_dom"/>
</dbReference>
<name>L9KRG0_TUPCH</name>
<dbReference type="SMART" id="SM00105">
    <property type="entry name" value="ArfGap"/>
    <property type="match status" value="1"/>
</dbReference>
<keyword evidence="1" id="KW-0863">Zinc-finger</keyword>
<accession>L9KRG0</accession>
<dbReference type="EMBL" id="KB320697">
    <property type="protein sequence ID" value="ELW65313.1"/>
    <property type="molecule type" value="Genomic_DNA"/>
</dbReference>
<dbReference type="GO" id="GO:0005737">
    <property type="term" value="C:cytoplasm"/>
    <property type="evidence" value="ECO:0007669"/>
    <property type="project" value="TreeGrafter"/>
</dbReference>
<evidence type="ECO:0000256" key="1">
    <source>
        <dbReference type="PROSITE-ProRule" id="PRU00288"/>
    </source>
</evidence>
<feature type="domain" description="Arf-GAP" evidence="3">
    <location>
        <begin position="44"/>
        <end position="113"/>
    </location>
</feature>
<dbReference type="STRING" id="246437.L9KRG0"/>
<gene>
    <name evidence="4" type="ORF">TREES_T100013993</name>
</gene>
<dbReference type="Proteomes" id="UP000011518">
    <property type="component" value="Unassembled WGS sequence"/>
</dbReference>
<dbReference type="GO" id="GO:0008270">
    <property type="term" value="F:zinc ion binding"/>
    <property type="evidence" value="ECO:0007669"/>
    <property type="project" value="UniProtKB-KW"/>
</dbReference>
<proteinExistence type="predicted"/>
<dbReference type="InParanoid" id="L9KRG0"/>
<evidence type="ECO:0000259" key="3">
    <source>
        <dbReference type="PROSITE" id="PS50115"/>
    </source>
</evidence>
<keyword evidence="1" id="KW-0862">Zinc</keyword>
<dbReference type="Gene3D" id="1.10.220.150">
    <property type="entry name" value="Arf GTPase activating protein"/>
    <property type="match status" value="1"/>
</dbReference>
<dbReference type="SUPFAM" id="SSF57863">
    <property type="entry name" value="ArfGap/RecO-like zinc finger"/>
    <property type="match status" value="1"/>
</dbReference>
<evidence type="ECO:0000313" key="5">
    <source>
        <dbReference type="Proteomes" id="UP000011518"/>
    </source>
</evidence>